<evidence type="ECO:0000313" key="7">
    <source>
        <dbReference type="EMBL" id="MPM89158.1"/>
    </source>
</evidence>
<dbReference type="GO" id="GO:0005829">
    <property type="term" value="C:cytosol"/>
    <property type="evidence" value="ECO:0007669"/>
    <property type="project" value="TreeGrafter"/>
</dbReference>
<evidence type="ECO:0000256" key="2">
    <source>
        <dbReference type="ARBA" id="ARBA00022814"/>
    </source>
</evidence>
<evidence type="ECO:0000256" key="3">
    <source>
        <dbReference type="ARBA" id="ARBA00022884"/>
    </source>
</evidence>
<protein>
    <submittedName>
        <fullName evidence="7">Transcription antitermination protein NusB</fullName>
    </submittedName>
</protein>
<organism evidence="7">
    <name type="scientific">bioreactor metagenome</name>
    <dbReference type="NCBI Taxonomy" id="1076179"/>
    <lineage>
        <taxon>unclassified sequences</taxon>
        <taxon>metagenomes</taxon>
        <taxon>ecological metagenomes</taxon>
    </lineage>
</organism>
<dbReference type="HAMAP" id="MF_00073">
    <property type="entry name" value="NusB"/>
    <property type="match status" value="1"/>
</dbReference>
<comment type="caution">
    <text evidence="7">The sequence shown here is derived from an EMBL/GenBank/DDBJ whole genome shotgun (WGS) entry which is preliminary data.</text>
</comment>
<proteinExistence type="inferred from homology"/>
<evidence type="ECO:0000256" key="5">
    <source>
        <dbReference type="ARBA" id="ARBA00023163"/>
    </source>
</evidence>
<dbReference type="GO" id="GO:0031564">
    <property type="term" value="P:transcription antitermination"/>
    <property type="evidence" value="ECO:0007669"/>
    <property type="project" value="UniProtKB-KW"/>
</dbReference>
<gene>
    <name evidence="7" type="primary">nusB_25</name>
    <name evidence="7" type="ORF">SDC9_136266</name>
</gene>
<dbReference type="GO" id="GO:0006353">
    <property type="term" value="P:DNA-templated transcription termination"/>
    <property type="evidence" value="ECO:0007669"/>
    <property type="project" value="InterPro"/>
</dbReference>
<dbReference type="Pfam" id="PF01029">
    <property type="entry name" value="NusB"/>
    <property type="match status" value="1"/>
</dbReference>
<reference evidence="7" key="1">
    <citation type="submission" date="2019-08" db="EMBL/GenBank/DDBJ databases">
        <authorList>
            <person name="Kucharzyk K."/>
            <person name="Murdoch R.W."/>
            <person name="Higgins S."/>
            <person name="Loffler F."/>
        </authorList>
    </citation>
    <scope>NUCLEOTIDE SEQUENCE</scope>
</reference>
<dbReference type="NCBIfam" id="TIGR01951">
    <property type="entry name" value="nusB"/>
    <property type="match status" value="1"/>
</dbReference>
<keyword evidence="5" id="KW-0804">Transcription</keyword>
<dbReference type="InterPro" id="IPR011605">
    <property type="entry name" value="NusB_fam"/>
</dbReference>
<dbReference type="GO" id="GO:0003723">
    <property type="term" value="F:RNA binding"/>
    <property type="evidence" value="ECO:0007669"/>
    <property type="project" value="UniProtKB-KW"/>
</dbReference>
<dbReference type="PANTHER" id="PTHR11078">
    <property type="entry name" value="N UTILIZATION SUBSTANCE PROTEIN B-RELATED"/>
    <property type="match status" value="1"/>
</dbReference>
<evidence type="ECO:0000259" key="6">
    <source>
        <dbReference type="Pfam" id="PF01029"/>
    </source>
</evidence>
<evidence type="ECO:0000256" key="1">
    <source>
        <dbReference type="ARBA" id="ARBA00005952"/>
    </source>
</evidence>
<dbReference type="InterPro" id="IPR006027">
    <property type="entry name" value="NusB_RsmB_TIM44"/>
</dbReference>
<dbReference type="PANTHER" id="PTHR11078:SF3">
    <property type="entry name" value="ANTITERMINATION NUSB DOMAIN-CONTAINING PROTEIN"/>
    <property type="match status" value="1"/>
</dbReference>
<dbReference type="EMBL" id="VSSQ01036637">
    <property type="protein sequence ID" value="MPM89158.1"/>
    <property type="molecule type" value="Genomic_DNA"/>
</dbReference>
<dbReference type="Gene3D" id="1.10.940.10">
    <property type="entry name" value="NusB-like"/>
    <property type="match status" value="1"/>
</dbReference>
<sequence>MTRRQAREQAFILLFEKSFQEEFSADELIELAIESAFYENDDYTVFLTHEAFEHLEIIDGYIEKYCKGWSIARLPRVNLSVMRMAVAEMLYCEETPVNVAVNEALEIAKKYANTQDVPVINGILGSVSRDEALKEILESKKENV</sequence>
<keyword evidence="3" id="KW-0694">RNA-binding</keyword>
<dbReference type="InterPro" id="IPR035926">
    <property type="entry name" value="NusB-like_sf"/>
</dbReference>
<evidence type="ECO:0000256" key="4">
    <source>
        <dbReference type="ARBA" id="ARBA00023015"/>
    </source>
</evidence>
<comment type="similarity">
    <text evidence="1">Belongs to the NusB family.</text>
</comment>
<feature type="domain" description="NusB/RsmB/TIM44" evidence="6">
    <location>
        <begin position="4"/>
        <end position="129"/>
    </location>
</feature>
<dbReference type="AlphaFoldDB" id="A0A645DJD9"/>
<dbReference type="SUPFAM" id="SSF48013">
    <property type="entry name" value="NusB-like"/>
    <property type="match status" value="1"/>
</dbReference>
<keyword evidence="2" id="KW-0889">Transcription antitermination</keyword>
<accession>A0A645DJD9</accession>
<keyword evidence="4" id="KW-0805">Transcription regulation</keyword>
<name>A0A645DJD9_9ZZZZ</name>